<dbReference type="InterPro" id="IPR027417">
    <property type="entry name" value="P-loop_NTPase"/>
</dbReference>
<dbReference type="SUPFAM" id="SSF53686">
    <property type="entry name" value="Tryptophan synthase beta subunit-like PLP-dependent enzymes"/>
    <property type="match status" value="1"/>
</dbReference>
<evidence type="ECO:0000256" key="8">
    <source>
        <dbReference type="PIRSR" id="PIRSR604450-51"/>
    </source>
</evidence>
<dbReference type="PANTHER" id="PTHR43515">
    <property type="entry name" value="THREONINE SYNTHASE-LIKE 1"/>
    <property type="match status" value="1"/>
</dbReference>
<dbReference type="Pfam" id="PF14821">
    <property type="entry name" value="Thr_synth_N"/>
    <property type="match status" value="1"/>
</dbReference>
<evidence type="ECO:0000313" key="11">
    <source>
        <dbReference type="EMBL" id="CRZ09563.1"/>
    </source>
</evidence>
<dbReference type="Pfam" id="PF01202">
    <property type="entry name" value="SKI"/>
    <property type="match status" value="1"/>
</dbReference>
<evidence type="ECO:0000259" key="9">
    <source>
        <dbReference type="Pfam" id="PF00291"/>
    </source>
</evidence>
<dbReference type="GO" id="GO:0005737">
    <property type="term" value="C:cytoplasm"/>
    <property type="evidence" value="ECO:0007669"/>
    <property type="project" value="TreeGrafter"/>
</dbReference>
<evidence type="ECO:0000256" key="1">
    <source>
        <dbReference type="ARBA" id="ARBA00001933"/>
    </source>
</evidence>
<dbReference type="GO" id="GO:0030170">
    <property type="term" value="F:pyridoxal phosphate binding"/>
    <property type="evidence" value="ECO:0007669"/>
    <property type="project" value="InterPro"/>
</dbReference>
<dbReference type="AlphaFoldDB" id="A0A0H5R610"/>
<sequence>MFFGRRYLLAKWSSTMSTMASLSSRCSIILAGSPGSGKTTVGKILAQRLSRVWVDIDDHVLEPVWKTSVAEKLATLGDNGFLLAESEATCQFTIPKKSVVSLTGSNPLDAKSMTHLRKFGVVFLIDSSSTSIEARLGKMKVNRIVGQSSSSSISAVLSARTPFYESCYDERIIVSDQHTPEQIADLILEALDKDERFVSTRGYFGNETFCDVVRKGVAPDGGLYLPWRIKSPWSLGQLSRLVPLNYQQRLLRVMEHFPLGGLRPTRLSGMIDQAYKTFARPDNVLPLTHLAGPLYLQETYHGPTAAFKDLALQLTPHLILASEDAATPAILVATSGDTGVAALDGFSRVDVPVVVLYPSEGVSAVQRHQMLAFQSESSLVLGVDGDFDFCQAATKDIFSNSADCRHGYRLSAGNSMNWGRLVPQISYGLNSYLDLVKSSAIIMGDSINHIVPTGNFGHILGIYMAKRFLGVPIGRIVCASNSNDVLVEFIRSGVYDLTRRSLQKTISPSVDILRSSNLERFLYLLSDGDANFTAQCYRDLRTRGRFAIPPELVTRMHSDLTAYTCSEDDCLATISSTYQFTGTLLDPHTALGVYAANQLSSSVPSVVAATAHFAKFPKAIFAALGLDVSANESVDHLLQHLEKITSRTPMHRGLRECMLRSVPDETVYMPPDVQSISNKIDMFLEGQRRRIESAARYSEYRQQ</sequence>
<organism evidence="11">
    <name type="scientific">Spongospora subterranea</name>
    <dbReference type="NCBI Taxonomy" id="70186"/>
    <lineage>
        <taxon>Eukaryota</taxon>
        <taxon>Sar</taxon>
        <taxon>Rhizaria</taxon>
        <taxon>Endomyxa</taxon>
        <taxon>Phytomyxea</taxon>
        <taxon>Plasmodiophorida</taxon>
        <taxon>Plasmodiophoridae</taxon>
        <taxon>Spongospora</taxon>
    </lineage>
</organism>
<keyword evidence="5" id="KW-0028">Amino-acid biosynthesis</keyword>
<evidence type="ECO:0000256" key="7">
    <source>
        <dbReference type="ARBA" id="ARBA00022898"/>
    </source>
</evidence>
<dbReference type="InterPro" id="IPR029144">
    <property type="entry name" value="Thr_synth_N"/>
</dbReference>
<comment type="pathway">
    <text evidence="2">Amino-acid biosynthesis; L-threonine biosynthesis; L-threonine from L-aspartate: step 5/5.</text>
</comment>
<dbReference type="InterPro" id="IPR000623">
    <property type="entry name" value="Shikimate_kinase/TSH1"/>
</dbReference>
<dbReference type="PROSITE" id="PS00165">
    <property type="entry name" value="DEHYDRATASE_SER_THR"/>
    <property type="match status" value="1"/>
</dbReference>
<dbReference type="InterPro" id="IPR004450">
    <property type="entry name" value="Thr_synthase-like"/>
</dbReference>
<proteinExistence type="inferred from homology"/>
<dbReference type="InterPro" id="IPR036052">
    <property type="entry name" value="TrpB-like_PALP_sf"/>
</dbReference>
<dbReference type="HAMAP" id="MF_00109">
    <property type="entry name" value="Shikimate_kinase"/>
    <property type="match status" value="1"/>
</dbReference>
<comment type="similarity">
    <text evidence="3">Belongs to the threonine synthase family.</text>
</comment>
<evidence type="ECO:0000259" key="10">
    <source>
        <dbReference type="Pfam" id="PF14821"/>
    </source>
</evidence>
<evidence type="ECO:0000256" key="6">
    <source>
        <dbReference type="ARBA" id="ARBA00022697"/>
    </source>
</evidence>
<dbReference type="GO" id="GO:0004795">
    <property type="term" value="F:threonine synthase activity"/>
    <property type="evidence" value="ECO:0007669"/>
    <property type="project" value="UniProtKB-EC"/>
</dbReference>
<comment type="cofactor">
    <cofactor evidence="1 8">
        <name>pyridoxal 5'-phosphate</name>
        <dbReference type="ChEBI" id="CHEBI:597326"/>
    </cofactor>
</comment>
<dbReference type="SUPFAM" id="SSF52540">
    <property type="entry name" value="P-loop containing nucleoside triphosphate hydrolases"/>
    <property type="match status" value="1"/>
</dbReference>
<dbReference type="UniPathway" id="UPA00050">
    <property type="reaction ID" value="UER00065"/>
</dbReference>
<dbReference type="InterPro" id="IPR001926">
    <property type="entry name" value="TrpB-like_PALP"/>
</dbReference>
<feature type="domain" description="Tryptophan synthase beta chain-like PALP" evidence="9">
    <location>
        <begin position="289"/>
        <end position="598"/>
    </location>
</feature>
<keyword evidence="6" id="KW-0791">Threonine biosynthesis</keyword>
<dbReference type="InterPro" id="IPR000634">
    <property type="entry name" value="Ser/Thr_deHydtase_PyrdxlP-BS"/>
</dbReference>
<protein>
    <recommendedName>
        <fullName evidence="4">threonine synthase</fullName>
        <ecNumber evidence="4">4.2.3.1</ecNumber>
    </recommendedName>
</protein>
<dbReference type="InterPro" id="IPR031322">
    <property type="entry name" value="Shikimate/glucono_kinase"/>
</dbReference>
<reference evidence="11" key="1">
    <citation type="submission" date="2015-04" db="EMBL/GenBank/DDBJ databases">
        <title>The genome sequence of the plant pathogenic Rhizarian Plasmodiophora brassicae reveals insights in its biotrophic life cycle and the origin of chitin synthesis.</title>
        <authorList>
            <person name="Schwelm A."/>
            <person name="Fogelqvist J."/>
            <person name="Knaust A."/>
            <person name="Julke S."/>
            <person name="Lilja T."/>
            <person name="Dhandapani V."/>
            <person name="Bonilla-Rosso G."/>
            <person name="Karlsson M."/>
            <person name="Shevchenko A."/>
            <person name="Choi S.R."/>
            <person name="Kim H.G."/>
            <person name="Park J.Y."/>
            <person name="Lim Y.P."/>
            <person name="Ludwig-Muller J."/>
            <person name="Dixelius C."/>
        </authorList>
    </citation>
    <scope>NUCLEOTIDE SEQUENCE</scope>
    <source>
        <tissue evidence="11">Potato root galls</tissue>
    </source>
</reference>
<dbReference type="PANTHER" id="PTHR43515:SF1">
    <property type="entry name" value="THREONINE SYNTHASE-LIKE 1"/>
    <property type="match status" value="1"/>
</dbReference>
<evidence type="ECO:0000256" key="4">
    <source>
        <dbReference type="ARBA" id="ARBA00013028"/>
    </source>
</evidence>
<dbReference type="Gene3D" id="3.40.50.1100">
    <property type="match status" value="2"/>
</dbReference>
<dbReference type="EC" id="4.2.3.1" evidence="4"/>
<name>A0A0H5R610_9EUKA</name>
<feature type="modified residue" description="N6-(pyridoxal phosphate)lysine" evidence="8">
    <location>
        <position position="308"/>
    </location>
</feature>
<dbReference type="NCBIfam" id="TIGR00260">
    <property type="entry name" value="thrC"/>
    <property type="match status" value="1"/>
</dbReference>
<keyword evidence="7 8" id="KW-0663">Pyridoxal phosphate</keyword>
<dbReference type="Gene3D" id="3.90.1380.10">
    <property type="entry name" value="Threonine synthase, N-terminal domain"/>
    <property type="match status" value="1"/>
</dbReference>
<evidence type="ECO:0000256" key="2">
    <source>
        <dbReference type="ARBA" id="ARBA00004979"/>
    </source>
</evidence>
<dbReference type="Gene3D" id="3.40.50.300">
    <property type="entry name" value="P-loop containing nucleotide triphosphate hydrolases"/>
    <property type="match status" value="1"/>
</dbReference>
<dbReference type="InterPro" id="IPR037158">
    <property type="entry name" value="Thr_synth_N_sf"/>
</dbReference>
<dbReference type="EMBL" id="HACM01009121">
    <property type="protein sequence ID" value="CRZ09563.1"/>
    <property type="molecule type" value="Transcribed_RNA"/>
</dbReference>
<dbReference type="Pfam" id="PF00291">
    <property type="entry name" value="PALP"/>
    <property type="match status" value="1"/>
</dbReference>
<evidence type="ECO:0000256" key="5">
    <source>
        <dbReference type="ARBA" id="ARBA00022605"/>
    </source>
</evidence>
<feature type="domain" description="Threonine synthase N-terminal" evidence="10">
    <location>
        <begin position="196"/>
        <end position="275"/>
    </location>
</feature>
<evidence type="ECO:0000256" key="3">
    <source>
        <dbReference type="ARBA" id="ARBA00005517"/>
    </source>
</evidence>
<accession>A0A0H5R610</accession>
<dbReference type="GO" id="GO:0009088">
    <property type="term" value="P:threonine biosynthetic process"/>
    <property type="evidence" value="ECO:0007669"/>
    <property type="project" value="UniProtKB-UniPathway"/>
</dbReference>